<gene>
    <name evidence="1" type="ORF">S12H4_09078</name>
</gene>
<dbReference type="GO" id="GO:0000166">
    <property type="term" value="F:nucleotide binding"/>
    <property type="evidence" value="ECO:0007669"/>
    <property type="project" value="InterPro"/>
</dbReference>
<proteinExistence type="predicted"/>
<comment type="caution">
    <text evidence="1">The sequence shown here is derived from an EMBL/GenBank/DDBJ whole genome shotgun (WGS) entry which is preliminary data.</text>
</comment>
<dbReference type="PANTHER" id="PTHR11846:SF0">
    <property type="entry name" value="ADENYLOSUCCINATE SYNTHETASE"/>
    <property type="match status" value="1"/>
</dbReference>
<dbReference type="Gene3D" id="3.90.170.10">
    <property type="entry name" value="Adenylosuccinate Synthetase, subunit A, domain 3"/>
    <property type="match status" value="1"/>
</dbReference>
<evidence type="ECO:0000313" key="1">
    <source>
        <dbReference type="EMBL" id="GAI69216.1"/>
    </source>
</evidence>
<name>X1RQE9_9ZZZZ</name>
<dbReference type="EMBL" id="BARW01003618">
    <property type="protein sequence ID" value="GAI69216.1"/>
    <property type="molecule type" value="Genomic_DNA"/>
</dbReference>
<dbReference type="SUPFAM" id="SSF52540">
    <property type="entry name" value="P-loop containing nucleoside triphosphate hydrolases"/>
    <property type="match status" value="1"/>
</dbReference>
<protein>
    <recommendedName>
        <fullName evidence="2">Adenylosuccinate synthase</fullName>
    </recommendedName>
</protein>
<dbReference type="InterPro" id="IPR042111">
    <property type="entry name" value="Adenylosuccinate_synth_dom3"/>
</dbReference>
<dbReference type="GO" id="GO:0046040">
    <property type="term" value="P:IMP metabolic process"/>
    <property type="evidence" value="ECO:0007669"/>
    <property type="project" value="TreeGrafter"/>
</dbReference>
<reference evidence="1" key="1">
    <citation type="journal article" date="2014" name="Front. Microbiol.">
        <title>High frequency of phylogenetically diverse reductive dehalogenase-homologous genes in deep subseafloor sedimentary metagenomes.</title>
        <authorList>
            <person name="Kawai M."/>
            <person name="Futagami T."/>
            <person name="Toyoda A."/>
            <person name="Takaki Y."/>
            <person name="Nishi S."/>
            <person name="Hori S."/>
            <person name="Arai W."/>
            <person name="Tsubouchi T."/>
            <person name="Morono Y."/>
            <person name="Uchiyama I."/>
            <person name="Ito T."/>
            <person name="Fujiyama A."/>
            <person name="Inagaki F."/>
            <person name="Takami H."/>
        </authorList>
    </citation>
    <scope>NUCLEOTIDE SEQUENCE</scope>
    <source>
        <strain evidence="1">Expedition CK06-06</strain>
    </source>
</reference>
<dbReference type="Pfam" id="PF00709">
    <property type="entry name" value="Adenylsucc_synt"/>
    <property type="match status" value="1"/>
</dbReference>
<dbReference type="GO" id="GO:0005737">
    <property type="term" value="C:cytoplasm"/>
    <property type="evidence" value="ECO:0007669"/>
    <property type="project" value="TreeGrafter"/>
</dbReference>
<dbReference type="PANTHER" id="PTHR11846">
    <property type="entry name" value="ADENYLOSUCCINATE SYNTHETASE"/>
    <property type="match status" value="1"/>
</dbReference>
<sequence>TVPGWDEEITEVSNFHELPLNAQNYIMLIEEKTGKPITIIGVGPKRRQTIFR</sequence>
<dbReference type="InterPro" id="IPR027417">
    <property type="entry name" value="P-loop_NTPase"/>
</dbReference>
<dbReference type="GO" id="GO:0044208">
    <property type="term" value="P:'de novo' AMP biosynthetic process"/>
    <property type="evidence" value="ECO:0007669"/>
    <property type="project" value="TreeGrafter"/>
</dbReference>
<dbReference type="InterPro" id="IPR001114">
    <property type="entry name" value="Adenylosuccinate_synthetase"/>
</dbReference>
<dbReference type="AlphaFoldDB" id="X1RQE9"/>
<evidence type="ECO:0008006" key="2">
    <source>
        <dbReference type="Google" id="ProtNLM"/>
    </source>
</evidence>
<dbReference type="GO" id="GO:0004019">
    <property type="term" value="F:adenylosuccinate synthase activity"/>
    <property type="evidence" value="ECO:0007669"/>
    <property type="project" value="InterPro"/>
</dbReference>
<organism evidence="1">
    <name type="scientific">marine sediment metagenome</name>
    <dbReference type="NCBI Taxonomy" id="412755"/>
    <lineage>
        <taxon>unclassified sequences</taxon>
        <taxon>metagenomes</taxon>
        <taxon>ecological metagenomes</taxon>
    </lineage>
</organism>
<accession>X1RQE9</accession>
<feature type="non-terminal residue" evidence="1">
    <location>
        <position position="1"/>
    </location>
</feature>